<dbReference type="SUPFAM" id="SSF53474">
    <property type="entry name" value="alpha/beta-Hydrolases"/>
    <property type="match status" value="1"/>
</dbReference>
<dbReference type="InterPro" id="IPR050300">
    <property type="entry name" value="GDXG_lipolytic_enzyme"/>
</dbReference>
<keyword evidence="4" id="KW-1185">Reference proteome</keyword>
<gene>
    <name evidence="3" type="ORF">GTZ99_08045</name>
</gene>
<dbReference type="PANTHER" id="PTHR48081:SF6">
    <property type="entry name" value="PEPTIDASE S9 PROLYL OLIGOPEPTIDASE CATALYTIC DOMAIN-CONTAINING PROTEIN"/>
    <property type="match status" value="1"/>
</dbReference>
<keyword evidence="1 3" id="KW-0378">Hydrolase</keyword>
<dbReference type="GO" id="GO:0016787">
    <property type="term" value="F:hydrolase activity"/>
    <property type="evidence" value="ECO:0007669"/>
    <property type="project" value="UniProtKB-KW"/>
</dbReference>
<organism evidence="3 4">
    <name type="scientific">Novosphingobium ovatum</name>
    <dbReference type="NCBI Taxonomy" id="1908523"/>
    <lineage>
        <taxon>Bacteria</taxon>
        <taxon>Pseudomonadati</taxon>
        <taxon>Pseudomonadota</taxon>
        <taxon>Alphaproteobacteria</taxon>
        <taxon>Sphingomonadales</taxon>
        <taxon>Sphingomonadaceae</taxon>
        <taxon>Novosphingobium</taxon>
    </lineage>
</organism>
<protein>
    <submittedName>
        <fullName evidence="3">Alpha/beta hydrolase fold domain-containing protein</fullName>
    </submittedName>
</protein>
<dbReference type="PANTHER" id="PTHR48081">
    <property type="entry name" value="AB HYDROLASE SUPERFAMILY PROTEIN C4A8.06C"/>
    <property type="match status" value="1"/>
</dbReference>
<evidence type="ECO:0000256" key="1">
    <source>
        <dbReference type="ARBA" id="ARBA00022801"/>
    </source>
</evidence>
<evidence type="ECO:0000313" key="3">
    <source>
        <dbReference type="EMBL" id="NBC36505.1"/>
    </source>
</evidence>
<dbReference type="Gene3D" id="3.40.50.1820">
    <property type="entry name" value="alpha/beta hydrolase"/>
    <property type="match status" value="1"/>
</dbReference>
<comment type="caution">
    <text evidence="3">The sequence shown here is derived from an EMBL/GenBank/DDBJ whole genome shotgun (WGS) entry which is preliminary data.</text>
</comment>
<dbReference type="InterPro" id="IPR029058">
    <property type="entry name" value="AB_hydrolase_fold"/>
</dbReference>
<evidence type="ECO:0000313" key="4">
    <source>
        <dbReference type="Proteomes" id="UP000753724"/>
    </source>
</evidence>
<accession>A0ABW9XDA4</accession>
<dbReference type="EMBL" id="JAAAPO010000003">
    <property type="protein sequence ID" value="NBC36505.1"/>
    <property type="molecule type" value="Genomic_DNA"/>
</dbReference>
<feature type="domain" description="Dienelactone hydrolase" evidence="2">
    <location>
        <begin position="142"/>
        <end position="253"/>
    </location>
</feature>
<dbReference type="InterPro" id="IPR002925">
    <property type="entry name" value="Dienelactn_hydro"/>
</dbReference>
<evidence type="ECO:0000259" key="2">
    <source>
        <dbReference type="Pfam" id="PF01738"/>
    </source>
</evidence>
<proteinExistence type="predicted"/>
<reference evidence="4" key="1">
    <citation type="submission" date="2020-01" db="EMBL/GenBank/DDBJ databases">
        <title>Sphingomonas sp. strain CSW-10.</title>
        <authorList>
            <person name="Chen W.-M."/>
        </authorList>
    </citation>
    <scope>NUCLEOTIDE SEQUENCE [LARGE SCALE GENOMIC DNA]</scope>
    <source>
        <strain evidence="4">FSY-8</strain>
    </source>
</reference>
<dbReference type="Pfam" id="PF01738">
    <property type="entry name" value="DLH"/>
    <property type="match status" value="1"/>
</dbReference>
<name>A0ABW9XDA4_9SPHN</name>
<sequence length="280" mass="29068">MAQMPQFSPIAAPAEPGAVPLYANVGSASTENWSRGGDTVAVRNVTRPTITPFLPAPGKATGAAVVVAPGGAFMLLAMGHEGWNVGQWLADHGIAAFVLKYRLLPTAPADKDGFPEMGARLAAALKDPAAPPSINNPLATQDALAALAHVRGNAAKYGVDPARVGMIGFSAGAMTSMNAALAADPAARPAFFGYIYGPQTPVTVPDKAPPMFAAIAWDDSLFPNRSFAVETAWRASGAKVELHAYQTGDHGFGMGKAGTTTTGVMDQFLLWLTSNGWLKH</sequence>
<dbReference type="Proteomes" id="UP000753724">
    <property type="component" value="Unassembled WGS sequence"/>
</dbReference>